<dbReference type="Gene3D" id="3.40.50.300">
    <property type="entry name" value="P-loop containing nucleotide triphosphate hydrolases"/>
    <property type="match status" value="1"/>
</dbReference>
<feature type="domain" description="Helicase C-terminal" evidence="2">
    <location>
        <begin position="11"/>
        <end position="156"/>
    </location>
</feature>
<dbReference type="Pfam" id="PF00271">
    <property type="entry name" value="Helicase_C"/>
    <property type="match status" value="1"/>
</dbReference>
<dbReference type="SMART" id="SM00490">
    <property type="entry name" value="HELICc"/>
    <property type="match status" value="1"/>
</dbReference>
<keyword evidence="1" id="KW-0150">Chloroplast</keyword>
<proteinExistence type="predicted"/>
<dbReference type="Proteomes" id="UP000886520">
    <property type="component" value="Chromosome 1"/>
</dbReference>
<name>A0A9D4VFZ9_ADICA</name>
<organism evidence="3 4">
    <name type="scientific">Adiantum capillus-veneris</name>
    <name type="common">Maidenhair fern</name>
    <dbReference type="NCBI Taxonomy" id="13818"/>
    <lineage>
        <taxon>Eukaryota</taxon>
        <taxon>Viridiplantae</taxon>
        <taxon>Streptophyta</taxon>
        <taxon>Embryophyta</taxon>
        <taxon>Tracheophyta</taxon>
        <taxon>Polypodiopsida</taxon>
        <taxon>Polypodiidae</taxon>
        <taxon>Polypodiales</taxon>
        <taxon>Pteridineae</taxon>
        <taxon>Pteridaceae</taxon>
        <taxon>Vittarioideae</taxon>
        <taxon>Adiantum</taxon>
    </lineage>
</organism>
<evidence type="ECO:0000313" key="3">
    <source>
        <dbReference type="EMBL" id="KAI5084813.1"/>
    </source>
</evidence>
<keyword evidence="4" id="KW-1185">Reference proteome</keyword>
<dbReference type="OrthoDB" id="196131at2759"/>
<dbReference type="EMBL" id="JABFUD020000001">
    <property type="protein sequence ID" value="KAI5084813.1"/>
    <property type="molecule type" value="Genomic_DNA"/>
</dbReference>
<evidence type="ECO:0000256" key="1">
    <source>
        <dbReference type="ARBA" id="ARBA00022528"/>
    </source>
</evidence>
<protein>
    <recommendedName>
        <fullName evidence="2">Helicase C-terminal domain-containing protein</fullName>
    </recommendedName>
</protein>
<dbReference type="SUPFAM" id="SSF52540">
    <property type="entry name" value="P-loop containing nucleoside triphosphate hydrolases"/>
    <property type="match status" value="1"/>
</dbReference>
<comment type="caution">
    <text evidence="3">The sequence shown here is derived from an EMBL/GenBank/DDBJ whole genome shotgun (WGS) entry which is preliminary data.</text>
</comment>
<keyword evidence="1" id="KW-0934">Plastid</keyword>
<evidence type="ECO:0000259" key="2">
    <source>
        <dbReference type="PROSITE" id="PS51194"/>
    </source>
</evidence>
<sequence length="168" mass="18901">MVNTVLEKLKRLQALLDNSSDPVMVFVNSKKAAKDLVSKLEGQGYKATGLYGDMPQALREKSLRDFKRGSYDCLVATDLAGRGIDIQGDVHVVNYEMPRTIEKYVHRIGRTGRANKTGIATSFLTFSDDDKSLFYDLKQLLIQSKSEVPLELARHEASNIRINHKPFI</sequence>
<gene>
    <name evidence="3" type="ORF">GOP47_0000982</name>
</gene>
<dbReference type="InterPro" id="IPR001650">
    <property type="entry name" value="Helicase_C-like"/>
</dbReference>
<dbReference type="InterPro" id="IPR027417">
    <property type="entry name" value="P-loop_NTPase"/>
</dbReference>
<accession>A0A9D4VFZ9</accession>
<reference evidence="3" key="1">
    <citation type="submission" date="2021-01" db="EMBL/GenBank/DDBJ databases">
        <title>Adiantum capillus-veneris genome.</title>
        <authorList>
            <person name="Fang Y."/>
            <person name="Liao Q."/>
        </authorList>
    </citation>
    <scope>NUCLEOTIDE SEQUENCE</scope>
    <source>
        <strain evidence="3">H3</strain>
        <tissue evidence="3">Leaf</tissue>
    </source>
</reference>
<dbReference type="CDD" id="cd18787">
    <property type="entry name" value="SF2_C_DEAD"/>
    <property type="match status" value="1"/>
</dbReference>
<dbReference type="AlphaFoldDB" id="A0A9D4VFZ9"/>
<dbReference type="PROSITE" id="PS51194">
    <property type="entry name" value="HELICASE_CTER"/>
    <property type="match status" value="1"/>
</dbReference>
<evidence type="ECO:0000313" key="4">
    <source>
        <dbReference type="Proteomes" id="UP000886520"/>
    </source>
</evidence>
<dbReference type="PANTHER" id="PTHR47958">
    <property type="entry name" value="ATP-DEPENDENT RNA HELICASE DBP3"/>
    <property type="match status" value="1"/>
</dbReference>